<sequence>MRVRFVAMGALVLFFSSCSWYHYNNPSVKKGILASKINGMAIMAPPSPFRTNPMPVLKQIGINWISIQPFAFFYKDQPDIQYSGYQWWGERPEGLIKTIELARKENLSILLKPQLWAYNQWVGDLAFEKEEDWVIFEDNYRNYILPMVKLADSLGVELFSVGTEMKRFALQRPEFWRALIEEIRTIYTGKLVYAANWDNYHRITFWDALDYIGVDAYFPLTPQKRPTVNALKEAWMPTVDSLHAFYKAWGRPVLFTEFGYMSLEACAYKAWLLEQMQEQAVLSEQAQANALQALLETFGEKSWWAGGFQWKWYVDLPSVLTPVQAARDYTPQGKKAMKVLEDLYKK</sequence>
<evidence type="ECO:0000313" key="1">
    <source>
        <dbReference type="EMBL" id="BDS11042.1"/>
    </source>
</evidence>
<accession>A0A915YDD9</accession>
<dbReference type="KEGG" id="aup:AsAng_0017530"/>
<dbReference type="AlphaFoldDB" id="A0A915YDD9"/>
<name>A0A915YDD9_9BACT</name>
<evidence type="ECO:0008006" key="3">
    <source>
        <dbReference type="Google" id="ProtNLM"/>
    </source>
</evidence>
<dbReference type="Gene3D" id="3.20.20.80">
    <property type="entry name" value="Glycosidases"/>
    <property type="match status" value="1"/>
</dbReference>
<organism evidence="1 2">
    <name type="scientific">Aureispira anguillae</name>
    <dbReference type="NCBI Taxonomy" id="2864201"/>
    <lineage>
        <taxon>Bacteria</taxon>
        <taxon>Pseudomonadati</taxon>
        <taxon>Bacteroidota</taxon>
        <taxon>Saprospiria</taxon>
        <taxon>Saprospirales</taxon>
        <taxon>Saprospiraceae</taxon>
        <taxon>Aureispira</taxon>
    </lineage>
</organism>
<keyword evidence="2" id="KW-1185">Reference proteome</keyword>
<dbReference type="Proteomes" id="UP001060919">
    <property type="component" value="Chromosome"/>
</dbReference>
<dbReference type="CDD" id="cd19608">
    <property type="entry name" value="GH113_mannanase-like"/>
    <property type="match status" value="1"/>
</dbReference>
<proteinExistence type="predicted"/>
<dbReference type="InterPro" id="IPR017853">
    <property type="entry name" value="GH"/>
</dbReference>
<evidence type="ECO:0000313" key="2">
    <source>
        <dbReference type="Proteomes" id="UP001060919"/>
    </source>
</evidence>
<dbReference type="Pfam" id="PF22612">
    <property type="entry name" value="GH113"/>
    <property type="match status" value="1"/>
</dbReference>
<gene>
    <name evidence="1" type="ORF">AsAng_0017530</name>
</gene>
<dbReference type="SUPFAM" id="SSF51445">
    <property type="entry name" value="(Trans)glycosidases"/>
    <property type="match status" value="1"/>
</dbReference>
<dbReference type="InterPro" id="IPR055151">
    <property type="entry name" value="GH113"/>
</dbReference>
<protein>
    <recommendedName>
        <fullName evidence="3">Glycoside hydrolase</fullName>
    </recommendedName>
</protein>
<reference evidence="1" key="1">
    <citation type="submission" date="2022-09" db="EMBL/GenBank/DDBJ databases">
        <title>Aureispira anguillicida sp. nov., isolated from Leptocephalus of Japanese eel Anguilla japonica.</title>
        <authorList>
            <person name="Yuasa K."/>
            <person name="Mekata T."/>
            <person name="Ikunari K."/>
        </authorList>
    </citation>
    <scope>NUCLEOTIDE SEQUENCE</scope>
    <source>
        <strain evidence="1">EL160426</strain>
    </source>
</reference>
<dbReference type="RefSeq" id="WP_264792250.1">
    <property type="nucleotide sequence ID" value="NZ_AP026867.1"/>
</dbReference>
<dbReference type="PROSITE" id="PS51257">
    <property type="entry name" value="PROKAR_LIPOPROTEIN"/>
    <property type="match status" value="1"/>
</dbReference>
<dbReference type="EMBL" id="AP026867">
    <property type="protein sequence ID" value="BDS11042.1"/>
    <property type="molecule type" value="Genomic_DNA"/>
</dbReference>